<keyword evidence="3 9" id="KW-0698">rRNA processing</keyword>
<dbReference type="PANTHER" id="PTHR12787">
    <property type="entry name" value="RIBOSOMAL RNA-PROCESSING PROTEIN 8"/>
    <property type="match status" value="1"/>
</dbReference>
<dbReference type="SUPFAM" id="SSF53335">
    <property type="entry name" value="S-adenosyl-L-methionine-dependent methyltransferases"/>
    <property type="match status" value="1"/>
</dbReference>
<feature type="region of interest" description="Disordered" evidence="10">
    <location>
        <begin position="62"/>
        <end position="100"/>
    </location>
</feature>
<dbReference type="EMBL" id="QGMI01000304">
    <property type="protein sequence ID" value="TVY42915.1"/>
    <property type="molecule type" value="Genomic_DNA"/>
</dbReference>
<feature type="region of interest" description="Disordered" evidence="10">
    <location>
        <begin position="410"/>
        <end position="431"/>
    </location>
</feature>
<dbReference type="InterPro" id="IPR007823">
    <property type="entry name" value="RRP8"/>
</dbReference>
<feature type="compositionally biased region" description="Basic and acidic residues" evidence="10">
    <location>
        <begin position="117"/>
        <end position="147"/>
    </location>
</feature>
<proteinExistence type="inferred from homology"/>
<dbReference type="InterPro" id="IPR042036">
    <property type="entry name" value="RRP8_N"/>
</dbReference>
<dbReference type="GO" id="GO:0005730">
    <property type="term" value="C:nucleolus"/>
    <property type="evidence" value="ECO:0007669"/>
    <property type="project" value="UniProtKB-SubCell"/>
</dbReference>
<organism evidence="11 12">
    <name type="scientific">Lachnellula occidentalis</name>
    <dbReference type="NCBI Taxonomy" id="215460"/>
    <lineage>
        <taxon>Eukaryota</taxon>
        <taxon>Fungi</taxon>
        <taxon>Dikarya</taxon>
        <taxon>Ascomycota</taxon>
        <taxon>Pezizomycotina</taxon>
        <taxon>Leotiomycetes</taxon>
        <taxon>Helotiales</taxon>
        <taxon>Lachnaceae</taxon>
        <taxon>Lachnellula</taxon>
    </lineage>
</organism>
<evidence type="ECO:0000256" key="7">
    <source>
        <dbReference type="ARBA" id="ARBA00023242"/>
    </source>
</evidence>
<evidence type="ECO:0000256" key="5">
    <source>
        <dbReference type="ARBA" id="ARBA00022679"/>
    </source>
</evidence>
<dbReference type="AlphaFoldDB" id="A0A8H8RX48"/>
<dbReference type="GO" id="GO:0042273">
    <property type="term" value="P:ribosomal large subunit biogenesis"/>
    <property type="evidence" value="ECO:0007669"/>
    <property type="project" value="TreeGrafter"/>
</dbReference>
<protein>
    <recommendedName>
        <fullName evidence="8 9">Ribosomal RNA-processing protein 8</fullName>
        <ecNumber evidence="9">2.1.1.-</ecNumber>
    </recommendedName>
</protein>
<feature type="region of interest" description="Disordered" evidence="10">
    <location>
        <begin position="117"/>
        <end position="207"/>
    </location>
</feature>
<keyword evidence="6 9" id="KW-0949">S-adenosyl-L-methionine</keyword>
<accession>A0A8H8RX48</accession>
<evidence type="ECO:0000313" key="11">
    <source>
        <dbReference type="EMBL" id="TVY42915.1"/>
    </source>
</evidence>
<reference evidence="11 12" key="1">
    <citation type="submission" date="2018-05" db="EMBL/GenBank/DDBJ databases">
        <title>Genome sequencing and assembly of the regulated plant pathogen Lachnellula willkommii and related sister species for the development of diagnostic species identification markers.</title>
        <authorList>
            <person name="Giroux E."/>
            <person name="Bilodeau G."/>
        </authorList>
    </citation>
    <scope>NUCLEOTIDE SEQUENCE [LARGE SCALE GENOMIC DNA]</scope>
    <source>
        <strain evidence="11 12">CBS 160.35</strain>
    </source>
</reference>
<comment type="subcellular location">
    <subcellularLocation>
        <location evidence="1 9">Nucleus</location>
        <location evidence="1 9">Nucleolus</location>
    </subcellularLocation>
</comment>
<dbReference type="EC" id="2.1.1.-" evidence="9"/>
<comment type="caution">
    <text evidence="11">The sequence shown here is derived from an EMBL/GenBank/DDBJ whole genome shotgun (WGS) entry which is preliminary data.</text>
</comment>
<dbReference type="Pfam" id="PF05148">
    <property type="entry name" value="Methyltransf_8"/>
    <property type="match status" value="1"/>
</dbReference>
<evidence type="ECO:0000256" key="6">
    <source>
        <dbReference type="ARBA" id="ARBA00022691"/>
    </source>
</evidence>
<evidence type="ECO:0000256" key="4">
    <source>
        <dbReference type="ARBA" id="ARBA00022603"/>
    </source>
</evidence>
<feature type="compositionally biased region" description="Basic residues" evidence="10">
    <location>
        <begin position="159"/>
        <end position="171"/>
    </location>
</feature>
<dbReference type="FunFam" id="1.10.10.2150:FF:000001">
    <property type="entry name" value="Ribosomal RNA-processing protein 8"/>
    <property type="match status" value="1"/>
</dbReference>
<dbReference type="CDD" id="cd02440">
    <property type="entry name" value="AdoMet_MTases"/>
    <property type="match status" value="1"/>
</dbReference>
<comment type="similarity">
    <text evidence="2 9">Belongs to the methyltransferase superfamily. RRP8 family.</text>
</comment>
<evidence type="ECO:0000256" key="3">
    <source>
        <dbReference type="ARBA" id="ARBA00022552"/>
    </source>
</evidence>
<evidence type="ECO:0000256" key="10">
    <source>
        <dbReference type="SAM" id="MobiDB-lite"/>
    </source>
</evidence>
<name>A0A8H8RX48_9HELO</name>
<dbReference type="OrthoDB" id="10258825at2759"/>
<evidence type="ECO:0000256" key="9">
    <source>
        <dbReference type="RuleBase" id="RU365074"/>
    </source>
</evidence>
<dbReference type="Gene3D" id="1.10.10.2150">
    <property type="entry name" value="Ribosomal RNA-processing protein 8, N-terminal domain"/>
    <property type="match status" value="1"/>
</dbReference>
<keyword evidence="5 9" id="KW-0808">Transferase</keyword>
<keyword evidence="7 9" id="KW-0539">Nucleus</keyword>
<keyword evidence="12" id="KW-1185">Reference proteome</keyword>
<dbReference type="Proteomes" id="UP000443090">
    <property type="component" value="Unassembled WGS sequence"/>
</dbReference>
<evidence type="ECO:0000256" key="2">
    <source>
        <dbReference type="ARBA" id="ARBA00006301"/>
    </source>
</evidence>
<feature type="compositionally biased region" description="Basic and acidic residues" evidence="10">
    <location>
        <begin position="62"/>
        <end position="73"/>
    </location>
</feature>
<sequence length="550" mass="60663">MVLSLSSPWHVHVLDGGDAAALRSLAGLPAERWGSTAEHNLTSTMFAVPGWSVAPNLLKRQTIEPKPKPEAKDTATLAPDEDAESKSKKRKLNSGKSKIQDVNPANVAGLYETVIEGKPKAKSKKQAEKRQKIAKDDAAGEAPKDGGDVVTEGPSERSVKRKKDKERKREKKAALLQAEDPTKTEEPPTKVATETPATQPSKPTPHLTPLQAEMRKKLVSARFRHLNQTLYTTPSAHSLDLFSENPEMFTEYHEGFRRQVEVWPENPVDSYINDIKTRSKVRGPPRKGGAVAEAASEAVVPLPRTEKTCRIADLGCGDAALAEALQKDSKHMHLQIHSFDLFSPSPHVTRADIANVPLVDESIDVAIFCLALMGTNWIDFIEEAYRILRWKGELWVAEIKSRFGRVGGKKGGRVEHSVGFKQKPSKKEKQKTEDEAAVIDDAALMVEVDGNEDTKQQTDVSAFVEVLRKRGFVLKGEGAVDLSNRMFVKMHFVKGVTPIKGKCVPVPKGMEKMGLETWKKKPKGKFSDAEEDVPVSSEAGVLKPCVYKLR</sequence>
<dbReference type="Gene3D" id="3.40.50.150">
    <property type="entry name" value="Vaccinia Virus protein VP39"/>
    <property type="match status" value="1"/>
</dbReference>
<dbReference type="GO" id="GO:0016433">
    <property type="term" value="F:rRNA (adenine) methyltransferase activity"/>
    <property type="evidence" value="ECO:0007669"/>
    <property type="project" value="TreeGrafter"/>
</dbReference>
<evidence type="ECO:0000256" key="1">
    <source>
        <dbReference type="ARBA" id="ARBA00004604"/>
    </source>
</evidence>
<evidence type="ECO:0000256" key="8">
    <source>
        <dbReference type="ARBA" id="ARBA00076672"/>
    </source>
</evidence>
<dbReference type="PANTHER" id="PTHR12787:SF0">
    <property type="entry name" value="RIBOSOMAL RNA-PROCESSING PROTEIN 8"/>
    <property type="match status" value="1"/>
</dbReference>
<keyword evidence="4 9" id="KW-0489">Methyltransferase</keyword>
<gene>
    <name evidence="11" type="primary">RPR8</name>
    <name evidence="11" type="ORF">LOCC1_G004684</name>
</gene>
<comment type="function">
    <text evidence="9">S-adenosyl-L-methionine-dependent methyltransferase that specifically methylates the N(1) position of adenine in helix 25.1 in 25S rRNA. Required both for ribosomal 40S and 60S subunits biogenesis. Required for efficient pre-rRNA cleavage at site A2.</text>
</comment>
<evidence type="ECO:0000313" key="12">
    <source>
        <dbReference type="Proteomes" id="UP000443090"/>
    </source>
</evidence>
<dbReference type="InterPro" id="IPR029063">
    <property type="entry name" value="SAM-dependent_MTases_sf"/>
</dbReference>